<evidence type="ECO:0000259" key="1">
    <source>
        <dbReference type="Pfam" id="PF13304"/>
    </source>
</evidence>
<dbReference type="RefSeq" id="WP_182368381.1">
    <property type="nucleotide sequence ID" value="NZ_JACGCU010000035.1"/>
</dbReference>
<dbReference type="SUPFAM" id="SSF52540">
    <property type="entry name" value="P-loop containing nucleoside triphosphate hydrolases"/>
    <property type="match status" value="1"/>
</dbReference>
<evidence type="ECO:0000313" key="3">
    <source>
        <dbReference type="Proteomes" id="UP000556620"/>
    </source>
</evidence>
<dbReference type="InterPro" id="IPR027417">
    <property type="entry name" value="P-loop_NTPase"/>
</dbReference>
<dbReference type="Proteomes" id="UP000556620">
    <property type="component" value="Unassembled WGS sequence"/>
</dbReference>
<gene>
    <name evidence="2" type="ORF">H4C44_18495</name>
</gene>
<dbReference type="PANTHER" id="PTHR32182:SF23">
    <property type="entry name" value="ATP BINDING PROTEIN"/>
    <property type="match status" value="1"/>
</dbReference>
<dbReference type="GO" id="GO:0016887">
    <property type="term" value="F:ATP hydrolysis activity"/>
    <property type="evidence" value="ECO:0007669"/>
    <property type="project" value="InterPro"/>
</dbReference>
<dbReference type="Pfam" id="PF13304">
    <property type="entry name" value="AAA_21"/>
    <property type="match status" value="1"/>
</dbReference>
<dbReference type="AlphaFoldDB" id="A0A7W2JLH7"/>
<name>A0A7W2JLH7_9PSED</name>
<reference evidence="2 3" key="1">
    <citation type="submission" date="2020-07" db="EMBL/GenBank/DDBJ databases">
        <title>Diversity of carbapenemase encoding genes among Pseudomonas putida group clinical isolates in a tertiary Brazilian hospital.</title>
        <authorList>
            <person name="Alberto-Lei F."/>
            <person name="Nodari C.S."/>
            <person name="Streling A.P."/>
            <person name="Paulino J.T."/>
            <person name="Bessa-Neto F.O."/>
            <person name="Cayo R."/>
            <person name="Gales A.C."/>
        </authorList>
    </citation>
    <scope>NUCLEOTIDE SEQUENCE [LARGE SCALE GENOMIC DNA]</scope>
    <source>
        <strain evidence="2 3">14535</strain>
    </source>
</reference>
<dbReference type="PANTHER" id="PTHR32182">
    <property type="entry name" value="DNA REPLICATION AND REPAIR PROTEIN RECF"/>
    <property type="match status" value="1"/>
</dbReference>
<proteinExistence type="predicted"/>
<accession>A0A7W2JLH7</accession>
<dbReference type="Gene3D" id="3.40.50.300">
    <property type="entry name" value="P-loop containing nucleotide triphosphate hydrolases"/>
    <property type="match status" value="1"/>
</dbReference>
<organism evidence="2 3">
    <name type="scientific">Pseudomonas juntendi</name>
    <dbReference type="NCBI Taxonomy" id="2666183"/>
    <lineage>
        <taxon>Bacteria</taxon>
        <taxon>Pseudomonadati</taxon>
        <taxon>Pseudomonadota</taxon>
        <taxon>Gammaproteobacteria</taxon>
        <taxon>Pseudomonadales</taxon>
        <taxon>Pseudomonadaceae</taxon>
        <taxon>Pseudomonas</taxon>
    </lineage>
</organism>
<protein>
    <submittedName>
        <fullName evidence="2">AAA family ATPase</fullName>
    </submittedName>
</protein>
<dbReference type="GO" id="GO:0005524">
    <property type="term" value="F:ATP binding"/>
    <property type="evidence" value="ECO:0007669"/>
    <property type="project" value="InterPro"/>
</dbReference>
<dbReference type="GO" id="GO:0000731">
    <property type="term" value="P:DNA synthesis involved in DNA repair"/>
    <property type="evidence" value="ECO:0007669"/>
    <property type="project" value="TreeGrafter"/>
</dbReference>
<comment type="caution">
    <text evidence="2">The sequence shown here is derived from an EMBL/GenBank/DDBJ whole genome shotgun (WGS) entry which is preliminary data.</text>
</comment>
<dbReference type="InterPro" id="IPR003959">
    <property type="entry name" value="ATPase_AAA_core"/>
</dbReference>
<dbReference type="EMBL" id="JACGCU010000035">
    <property type="protein sequence ID" value="MBA6061166.1"/>
    <property type="molecule type" value="Genomic_DNA"/>
</dbReference>
<evidence type="ECO:0000313" key="2">
    <source>
        <dbReference type="EMBL" id="MBA6061166.1"/>
    </source>
</evidence>
<dbReference type="GO" id="GO:0006302">
    <property type="term" value="P:double-strand break repair"/>
    <property type="evidence" value="ECO:0007669"/>
    <property type="project" value="TreeGrafter"/>
</dbReference>
<feature type="domain" description="ATPase AAA-type core" evidence="1">
    <location>
        <begin position="119"/>
        <end position="236"/>
    </location>
</feature>
<sequence length="341" mass="38544">MSFMVRIIAGLIRALASDAGRIKTVLGVLRYLGFNPAIKASFTCDITVPVLSQLSESTNPIEVINEFLIGQRRAGSEFRRLMMRMDEQADEEKHKLVDSVKYYLHEHRMNPKNRKLEIMITNRGVINDLNGSPVSDRFVPMMEAGLLKLRSLELHKEGHVKPFKISDASSGEQCIVLAMLGIASQIKDGALICIDEPEICLHPEWQERYIDLLMSTFRSFKSCHFIIATHSPQIVSRLESENCYILDMRKSVLLDAVDSNRRSADYQLANIFSAPGFKNEYLMRELLKLLSKLSEGVELSNDDHEVISRIREIEDALEKSDPVHQLYSLVVAAISEAPSHG</sequence>